<evidence type="ECO:0000313" key="10">
    <source>
        <dbReference type="Proteomes" id="UP000242474"/>
    </source>
</evidence>
<evidence type="ECO:0000256" key="7">
    <source>
        <dbReference type="ARBA" id="ARBA00039935"/>
    </source>
</evidence>
<reference evidence="9 10" key="1">
    <citation type="journal article" date="2015" name="Genome Biol. Evol.">
        <title>Phylogenomic analyses indicate that early fungi evolved digesting cell walls of algal ancestors of land plants.</title>
        <authorList>
            <person name="Chang Y."/>
            <person name="Wang S."/>
            <person name="Sekimoto S."/>
            <person name="Aerts A.L."/>
            <person name="Choi C."/>
            <person name="Clum A."/>
            <person name="LaButti K.M."/>
            <person name="Lindquist E.A."/>
            <person name="Yee Ngan C."/>
            <person name="Ohm R.A."/>
            <person name="Salamov A.A."/>
            <person name="Grigoriev I.V."/>
            <person name="Spatafora J.W."/>
            <person name="Berbee M.L."/>
        </authorList>
    </citation>
    <scope>NUCLEOTIDE SEQUENCE [LARGE SCALE GENOMIC DNA]</scope>
    <source>
        <strain evidence="9 10">NRRL 1564</strain>
    </source>
</reference>
<evidence type="ECO:0000256" key="2">
    <source>
        <dbReference type="ARBA" id="ARBA00008560"/>
    </source>
</evidence>
<evidence type="ECO:0000256" key="4">
    <source>
        <dbReference type="ARBA" id="ARBA00022980"/>
    </source>
</evidence>
<keyword evidence="4" id="KW-0689">Ribosomal protein</keyword>
<comment type="similarity">
    <text evidence="2">Belongs to the bacterial ribosomal protein bL32 family.</text>
</comment>
<evidence type="ECO:0000256" key="6">
    <source>
        <dbReference type="ARBA" id="ARBA00023274"/>
    </source>
</evidence>
<keyword evidence="10" id="KW-1185">Reference proteome</keyword>
<keyword evidence="6" id="KW-0687">Ribonucleoprotein</keyword>
<dbReference type="GO" id="GO:0006412">
    <property type="term" value="P:translation"/>
    <property type="evidence" value="ECO:0007669"/>
    <property type="project" value="InterPro"/>
</dbReference>
<dbReference type="SUPFAM" id="SSF57829">
    <property type="entry name" value="Zn-binding ribosomal proteins"/>
    <property type="match status" value="1"/>
</dbReference>
<dbReference type="OrthoDB" id="2014905at2759"/>
<sequence>ILRAVPKQRTSHSKKRKRMANKGLKDRQDLSPCPGCGRPKRAAHICRNCYGSIKQKLK</sequence>
<gene>
    <name evidence="9" type="ORF">COEREDRAFT_35964</name>
</gene>
<accession>A0A2G5BCB1</accession>
<dbReference type="GO" id="GO:0003735">
    <property type="term" value="F:structural constituent of ribosome"/>
    <property type="evidence" value="ECO:0007669"/>
    <property type="project" value="InterPro"/>
</dbReference>
<keyword evidence="5" id="KW-0496">Mitochondrion</keyword>
<evidence type="ECO:0000256" key="3">
    <source>
        <dbReference type="ARBA" id="ARBA00022946"/>
    </source>
</evidence>
<dbReference type="PANTHER" id="PTHR21026:SF2">
    <property type="entry name" value="LARGE RIBOSOMAL SUBUNIT PROTEIN BL32M"/>
    <property type="match status" value="1"/>
</dbReference>
<dbReference type="AlphaFoldDB" id="A0A2G5BCB1"/>
<proteinExistence type="inferred from homology"/>
<feature type="region of interest" description="Disordered" evidence="8">
    <location>
        <begin position="1"/>
        <end position="33"/>
    </location>
</feature>
<dbReference type="EMBL" id="KZ303500">
    <property type="protein sequence ID" value="PIA16347.1"/>
    <property type="molecule type" value="Genomic_DNA"/>
</dbReference>
<protein>
    <recommendedName>
        <fullName evidence="7">Large ribosomal subunit protein bL32m</fullName>
    </recommendedName>
</protein>
<dbReference type="InterPro" id="IPR051991">
    <property type="entry name" value="Mitoribosomal_protein_bL32"/>
</dbReference>
<feature type="compositionally biased region" description="Basic residues" evidence="8">
    <location>
        <begin position="9"/>
        <end position="20"/>
    </location>
</feature>
<dbReference type="Proteomes" id="UP000242474">
    <property type="component" value="Unassembled WGS sequence"/>
</dbReference>
<dbReference type="STRING" id="763665.A0A2G5BCB1"/>
<dbReference type="GO" id="GO:0005762">
    <property type="term" value="C:mitochondrial large ribosomal subunit"/>
    <property type="evidence" value="ECO:0007669"/>
    <property type="project" value="TreeGrafter"/>
</dbReference>
<feature type="non-terminal residue" evidence="9">
    <location>
        <position position="58"/>
    </location>
</feature>
<dbReference type="Pfam" id="PF01783">
    <property type="entry name" value="Ribosomal_L32p"/>
    <property type="match status" value="1"/>
</dbReference>
<evidence type="ECO:0000256" key="8">
    <source>
        <dbReference type="SAM" id="MobiDB-lite"/>
    </source>
</evidence>
<evidence type="ECO:0000256" key="5">
    <source>
        <dbReference type="ARBA" id="ARBA00023128"/>
    </source>
</evidence>
<keyword evidence="3" id="KW-0809">Transit peptide</keyword>
<organism evidence="9 10">
    <name type="scientific">Coemansia reversa (strain ATCC 12441 / NRRL 1564)</name>
    <dbReference type="NCBI Taxonomy" id="763665"/>
    <lineage>
        <taxon>Eukaryota</taxon>
        <taxon>Fungi</taxon>
        <taxon>Fungi incertae sedis</taxon>
        <taxon>Zoopagomycota</taxon>
        <taxon>Kickxellomycotina</taxon>
        <taxon>Kickxellomycetes</taxon>
        <taxon>Kickxellales</taxon>
        <taxon>Kickxellaceae</taxon>
        <taxon>Coemansia</taxon>
    </lineage>
</organism>
<feature type="non-terminal residue" evidence="9">
    <location>
        <position position="1"/>
    </location>
</feature>
<dbReference type="NCBIfam" id="TIGR01031">
    <property type="entry name" value="rpmF_bact"/>
    <property type="match status" value="1"/>
</dbReference>
<dbReference type="PANTHER" id="PTHR21026">
    <property type="entry name" value="39S RIBOSOMAL PROTEIN L32, MITOCHONDRIAL"/>
    <property type="match status" value="1"/>
</dbReference>
<evidence type="ECO:0000313" key="9">
    <source>
        <dbReference type="EMBL" id="PIA16347.1"/>
    </source>
</evidence>
<comment type="subcellular location">
    <subcellularLocation>
        <location evidence="1">Mitochondrion</location>
    </subcellularLocation>
</comment>
<evidence type="ECO:0000256" key="1">
    <source>
        <dbReference type="ARBA" id="ARBA00004173"/>
    </source>
</evidence>
<dbReference type="InterPro" id="IPR011332">
    <property type="entry name" value="Ribosomal_zn-bd"/>
</dbReference>
<dbReference type="InterPro" id="IPR002677">
    <property type="entry name" value="Ribosomal_bL32"/>
</dbReference>
<name>A0A2G5BCB1_COERN</name>